<dbReference type="EMBL" id="FP929139">
    <property type="protein sequence ID" value="CBY01385.1"/>
    <property type="molecule type" value="Genomic_DNA"/>
</dbReference>
<name>E5ADU6_LEPMJ</name>
<evidence type="ECO:0000313" key="2">
    <source>
        <dbReference type="Proteomes" id="UP000002668"/>
    </source>
</evidence>
<protein>
    <submittedName>
        <fullName evidence="1">Predicted protein</fullName>
    </submittedName>
</protein>
<reference evidence="2" key="1">
    <citation type="journal article" date="2011" name="Nat. Commun.">
        <title>Effector diversification within compartments of the Leptosphaeria maculans genome affected by Repeat-Induced Point mutations.</title>
        <authorList>
            <person name="Rouxel T."/>
            <person name="Grandaubert J."/>
            <person name="Hane J.K."/>
            <person name="Hoede C."/>
            <person name="van de Wouw A.P."/>
            <person name="Couloux A."/>
            <person name="Dominguez V."/>
            <person name="Anthouard V."/>
            <person name="Bally P."/>
            <person name="Bourras S."/>
            <person name="Cozijnsen A.J."/>
            <person name="Ciuffetti L.M."/>
            <person name="Degrave A."/>
            <person name="Dilmaghani A."/>
            <person name="Duret L."/>
            <person name="Fudal I."/>
            <person name="Goodwin S.B."/>
            <person name="Gout L."/>
            <person name="Glaser N."/>
            <person name="Linglin J."/>
            <person name="Kema G.H.J."/>
            <person name="Lapalu N."/>
            <person name="Lawrence C.B."/>
            <person name="May K."/>
            <person name="Meyer M."/>
            <person name="Ollivier B."/>
            <person name="Poulain J."/>
            <person name="Schoch C.L."/>
            <person name="Simon A."/>
            <person name="Spatafora J.W."/>
            <person name="Stachowiak A."/>
            <person name="Turgeon B.G."/>
            <person name="Tyler B.M."/>
            <person name="Vincent D."/>
            <person name="Weissenbach J."/>
            <person name="Amselem J."/>
            <person name="Quesneville H."/>
            <person name="Oliver R.P."/>
            <person name="Wincker P."/>
            <person name="Balesdent M.-H."/>
            <person name="Howlett B.J."/>
        </authorList>
    </citation>
    <scope>NUCLEOTIDE SEQUENCE [LARGE SCALE GENOMIC DNA]</scope>
    <source>
        <strain evidence="2">JN3 / isolate v23.1.3 / race Av1-4-5-6-7-8</strain>
    </source>
</reference>
<dbReference type="VEuPathDB" id="FungiDB:LEMA_uP001720.1"/>
<proteinExistence type="predicted"/>
<dbReference type="Proteomes" id="UP000002668">
    <property type="component" value="Genome"/>
</dbReference>
<gene>
    <name evidence="1" type="ORF">LEMA_uP001720.1</name>
</gene>
<dbReference type="InParanoid" id="E5ADU6"/>
<sequence>MLAGCEIGTSPLFGSLGVGARMISPHECECPAYDISLCLRQHEHCVA</sequence>
<accession>E5ADU6</accession>
<dbReference type="HOGENOM" id="CLU_3175533_0_0_1"/>
<keyword evidence="2" id="KW-1185">Reference proteome</keyword>
<evidence type="ECO:0000313" key="1">
    <source>
        <dbReference type="EMBL" id="CBY01385.1"/>
    </source>
</evidence>
<organism evidence="1 2">
    <name type="scientific">Leptosphaeria maculans (strain JN3 / isolate v23.1.3 / race Av1-4-5-6-7-8)</name>
    <name type="common">Blackleg fungus</name>
    <name type="synonym">Phoma lingam</name>
    <dbReference type="NCBI Taxonomy" id="985895"/>
    <lineage>
        <taxon>Eukaryota</taxon>
        <taxon>Fungi</taxon>
        <taxon>Dikarya</taxon>
        <taxon>Ascomycota</taxon>
        <taxon>Pezizomycotina</taxon>
        <taxon>Dothideomycetes</taxon>
        <taxon>Pleosporomycetidae</taxon>
        <taxon>Pleosporales</taxon>
        <taxon>Pleosporineae</taxon>
        <taxon>Leptosphaeriaceae</taxon>
        <taxon>Plenodomus</taxon>
        <taxon>Plenodomus lingam/Leptosphaeria maculans species complex</taxon>
    </lineage>
</organism>
<dbReference type="AlphaFoldDB" id="E5ADU6"/>
<dbReference type="GeneID" id="13290731"/>